<organism evidence="2 3">
    <name type="scientific">Roseibium polysiphoniae</name>
    <dbReference type="NCBI Taxonomy" id="2571221"/>
    <lineage>
        <taxon>Bacteria</taxon>
        <taxon>Pseudomonadati</taxon>
        <taxon>Pseudomonadota</taxon>
        <taxon>Alphaproteobacteria</taxon>
        <taxon>Hyphomicrobiales</taxon>
        <taxon>Stappiaceae</taxon>
        <taxon>Roseibium</taxon>
    </lineage>
</organism>
<dbReference type="Proteomes" id="UP000705379">
    <property type="component" value="Unassembled WGS sequence"/>
</dbReference>
<feature type="transmembrane region" description="Helical" evidence="1">
    <location>
        <begin position="7"/>
        <end position="27"/>
    </location>
</feature>
<dbReference type="RefSeq" id="WP_213215315.1">
    <property type="nucleotide sequence ID" value="NZ_QTKU01000001.1"/>
</dbReference>
<accession>A0A944CC20</accession>
<evidence type="ECO:0000256" key="1">
    <source>
        <dbReference type="SAM" id="Phobius"/>
    </source>
</evidence>
<keyword evidence="1" id="KW-1133">Transmembrane helix</keyword>
<evidence type="ECO:0000313" key="3">
    <source>
        <dbReference type="Proteomes" id="UP000705379"/>
    </source>
</evidence>
<name>A0A944CC20_9HYPH</name>
<reference evidence="2" key="2">
    <citation type="journal article" date="2021" name="Microorganisms">
        <title>Bacterial Dimethylsulfoniopropionate Biosynthesis in the East China Sea.</title>
        <authorList>
            <person name="Liu J."/>
            <person name="Zhang Y."/>
            <person name="Liu J."/>
            <person name="Zhong H."/>
            <person name="Williams B.T."/>
            <person name="Zheng Y."/>
            <person name="Curson A.R.J."/>
            <person name="Sun C."/>
            <person name="Sun H."/>
            <person name="Song D."/>
            <person name="Wagner Mackenzie B."/>
            <person name="Bermejo Martinez A."/>
            <person name="Todd J.D."/>
            <person name="Zhang X.H."/>
        </authorList>
    </citation>
    <scope>NUCLEOTIDE SEQUENCE</scope>
    <source>
        <strain evidence="2">AESS21</strain>
    </source>
</reference>
<comment type="caution">
    <text evidence="2">The sequence shown here is derived from an EMBL/GenBank/DDBJ whole genome shotgun (WGS) entry which is preliminary data.</text>
</comment>
<evidence type="ECO:0000313" key="2">
    <source>
        <dbReference type="EMBL" id="MBS8259745.1"/>
    </source>
</evidence>
<reference evidence="2" key="1">
    <citation type="submission" date="2018-08" db="EMBL/GenBank/DDBJ databases">
        <authorList>
            <person name="Jin W."/>
            <person name="Wang H."/>
            <person name="Yang Y."/>
            <person name="Li M."/>
            <person name="Liu J."/>
        </authorList>
    </citation>
    <scope>NUCLEOTIDE SEQUENCE</scope>
    <source>
        <strain evidence="2">AESS21</strain>
    </source>
</reference>
<protein>
    <submittedName>
        <fullName evidence="2">Uncharacterized protein</fullName>
    </submittedName>
</protein>
<dbReference type="AlphaFoldDB" id="A0A944CC20"/>
<gene>
    <name evidence="2" type="ORF">DYI23_05890</name>
</gene>
<feature type="transmembrane region" description="Helical" evidence="1">
    <location>
        <begin position="39"/>
        <end position="60"/>
    </location>
</feature>
<sequence length="249" mass="28960">MNRDYRYFGAITVMTCMGTLVGFLTAALLSDGTSTLREWLASLSGWAAAVVGGVTIFAIYQQIKRTSEDTHRTASDAREIFIQKMRSVLRDMNMAWKEAEDLQNYSSAEVAWSENFTKLKKHIERIRIRAKKEDFLRELSSMHLLDEAKCQRLISDLESHLSPKFEYYYYENTEEIEKQIPEKDTYVQHCIMSFSRIYNSARIVDARLADPFLNRNVADMPDWEEVELNVLEITYAGFNSLDKNKKNPY</sequence>
<keyword evidence="1" id="KW-0472">Membrane</keyword>
<proteinExistence type="predicted"/>
<dbReference type="EMBL" id="QTKU01000001">
    <property type="protein sequence ID" value="MBS8259745.1"/>
    <property type="molecule type" value="Genomic_DNA"/>
</dbReference>
<keyword evidence="1" id="KW-0812">Transmembrane</keyword>